<evidence type="ECO:0000313" key="2">
    <source>
        <dbReference type="Proteomes" id="UP000319204"/>
    </source>
</evidence>
<evidence type="ECO:0000313" key="1">
    <source>
        <dbReference type="EMBL" id="KAB5491471.1"/>
    </source>
</evidence>
<keyword evidence="2" id="KW-1185">Reference proteome</keyword>
<proteinExistence type="predicted"/>
<dbReference type="Proteomes" id="UP000319204">
    <property type="component" value="Unassembled WGS sequence"/>
</dbReference>
<comment type="caution">
    <text evidence="1">The sequence shown here is derived from an EMBL/GenBank/DDBJ whole genome shotgun (WGS) entry which is preliminary data.</text>
</comment>
<sequence>MKHTTLAILFIIHSFKPIVPYVEYAFNYDYISTVLCVNKEKPKLNCDGKCYLAKMLAESETNNPEKGIPVAQLDLLFIPLYFQEALHVAFANFQGNHEKKNFVIPNNEYSYSFSQHLLKPPISDVTTTLV</sequence>
<protein>
    <submittedName>
        <fullName evidence="1">Uncharacterized protein</fullName>
    </submittedName>
</protein>
<dbReference type="OrthoDB" id="980645at2"/>
<dbReference type="EMBL" id="VNIK02000001">
    <property type="protein sequence ID" value="KAB5491471.1"/>
    <property type="molecule type" value="Genomic_DNA"/>
</dbReference>
<reference evidence="1" key="1">
    <citation type="submission" date="2019-10" db="EMBL/GenBank/DDBJ databases">
        <title>Muricauda hadale sp. nov., a piezophilic bacterium isolated from hadopelagic water of the Mariana Trench.</title>
        <authorList>
            <person name="Wei Y."/>
        </authorList>
    </citation>
    <scope>NUCLEOTIDE SEQUENCE [LARGE SCALE GENOMIC DNA]</scope>
    <source>
        <strain evidence="1">MT-229</strain>
    </source>
</reference>
<name>A0A5N5ISF5_9FLAO</name>
<dbReference type="AlphaFoldDB" id="A0A5N5ISF5"/>
<accession>A0A5N5ISF5</accession>
<organism evidence="1 2">
    <name type="scientific">Flagellimonas hadalis</name>
    <dbReference type="NCBI Taxonomy" id="2597517"/>
    <lineage>
        <taxon>Bacteria</taxon>
        <taxon>Pseudomonadati</taxon>
        <taxon>Bacteroidota</taxon>
        <taxon>Flavobacteriia</taxon>
        <taxon>Flavobacteriales</taxon>
        <taxon>Flavobacteriaceae</taxon>
        <taxon>Flagellimonas</taxon>
    </lineage>
</organism>
<gene>
    <name evidence="1" type="ORF">FOT42_000545</name>
</gene>